<keyword evidence="4 7" id="KW-0863">Zinc-finger</keyword>
<name>A0AA38Y8R3_9EURO</name>
<feature type="domain" description="C2H2-type" evidence="9">
    <location>
        <begin position="70"/>
        <end position="98"/>
    </location>
</feature>
<comment type="caution">
    <text evidence="10">The sequence shown here is derived from an EMBL/GenBank/DDBJ whole genome shotgun (WGS) entry which is preliminary data.</text>
</comment>
<keyword evidence="5" id="KW-0862">Zinc</keyword>
<dbReference type="CDD" id="cd12148">
    <property type="entry name" value="fungal_TF_MHR"/>
    <property type="match status" value="1"/>
</dbReference>
<sequence>MSRGLESQHLPIVRHMIILKGTDKRWESNPHQSGATTSSANSVPGASFAMNISSDMNDFVSIMNTNEKPFICTQCSSSYTRRDLLARHVNSAHQQHNESLSSMPMIHLDASSFEKSNRSPILLASPGTAEATFDGGLPFTTTSSLHQDEPTVYSTQLNFDEDNTLSNNISEATNYFPPVSYDMGFVSSLDFNQFLMLSPLPSLAANSPSHDSPEKQLNALTPNSCAPQSTNHSTSSWVPLSAVPDMSASTSEQRKLDWAIIDDDWDHFVTTITQLCPEYAVSRLPSRQSISRYIAAYFRGFHEHLPFLHAPTINLHDTRPHLVVAIAMIGAQYCLDVKSMVSLFSLAKLMVQKGIDIRRQAFASNERAPPESGRTNADGTSDSNDEAIQSCQTLLLLMIAATWGDPKTTLKEDMNLQSILAAYIREEGLLRIDDTVKHNSWHDWIRAEGVKRTVLITFCFFNFHTILYNVPPPILNAEIHMVLPCCEEEWRCSTATSWAEEHAKGKNTHPEFGVAYKSLFHPAAYEGLKTCSSLGVYILITAIVQHIYVIRQLSKHTLFDHTTTIPSEIDTLHQALRRWQEIWEMDPHRSLGPNNPNGPLPFNSTALLRMAYVRLGMDIGSSFTMSSRNPQQIAFEMLHSPPVPRNRHSTRAALHAAHTLNTPVKIGLKLVAKTQALTWSLQHSLSYLESAFLLSKWLDNIMRSLENPPLDEAEQQVLLYVQGIFHEAVDNDDEETTPCINPQMSISLIRIWAQLILEEGIWPIVNMVGKTLALYADLLATNNGKDVA</sequence>
<dbReference type="GO" id="GO:0005634">
    <property type="term" value="C:nucleus"/>
    <property type="evidence" value="ECO:0007669"/>
    <property type="project" value="UniProtKB-SubCell"/>
</dbReference>
<dbReference type="Proteomes" id="UP001172681">
    <property type="component" value="Unassembled WGS sequence"/>
</dbReference>
<organism evidence="10 11">
    <name type="scientific">Knufia peltigerae</name>
    <dbReference type="NCBI Taxonomy" id="1002370"/>
    <lineage>
        <taxon>Eukaryota</taxon>
        <taxon>Fungi</taxon>
        <taxon>Dikarya</taxon>
        <taxon>Ascomycota</taxon>
        <taxon>Pezizomycotina</taxon>
        <taxon>Eurotiomycetes</taxon>
        <taxon>Chaetothyriomycetidae</taxon>
        <taxon>Chaetothyriales</taxon>
        <taxon>Trichomeriaceae</taxon>
        <taxon>Knufia</taxon>
    </lineage>
</organism>
<dbReference type="PROSITE" id="PS50157">
    <property type="entry name" value="ZINC_FINGER_C2H2_2"/>
    <property type="match status" value="1"/>
</dbReference>
<dbReference type="GO" id="GO:0008270">
    <property type="term" value="F:zinc ion binding"/>
    <property type="evidence" value="ECO:0007669"/>
    <property type="project" value="UniProtKB-KW"/>
</dbReference>
<accession>A0AA38Y8R3</accession>
<proteinExistence type="predicted"/>
<keyword evidence="11" id="KW-1185">Reference proteome</keyword>
<evidence type="ECO:0000313" key="11">
    <source>
        <dbReference type="Proteomes" id="UP001172681"/>
    </source>
</evidence>
<dbReference type="PROSITE" id="PS00028">
    <property type="entry name" value="ZINC_FINGER_C2H2_1"/>
    <property type="match status" value="1"/>
</dbReference>
<evidence type="ECO:0000256" key="3">
    <source>
        <dbReference type="ARBA" id="ARBA00022737"/>
    </source>
</evidence>
<dbReference type="PANTHER" id="PTHR40626">
    <property type="entry name" value="MIP31509P"/>
    <property type="match status" value="1"/>
</dbReference>
<evidence type="ECO:0000256" key="5">
    <source>
        <dbReference type="ARBA" id="ARBA00022833"/>
    </source>
</evidence>
<dbReference type="SUPFAM" id="SSF57667">
    <property type="entry name" value="beta-beta-alpha zinc fingers"/>
    <property type="match status" value="1"/>
</dbReference>
<evidence type="ECO:0000256" key="1">
    <source>
        <dbReference type="ARBA" id="ARBA00004123"/>
    </source>
</evidence>
<evidence type="ECO:0000259" key="9">
    <source>
        <dbReference type="PROSITE" id="PS50157"/>
    </source>
</evidence>
<feature type="region of interest" description="Disordered" evidence="8">
    <location>
        <begin position="362"/>
        <end position="385"/>
    </location>
</feature>
<dbReference type="EMBL" id="JAPDRN010000019">
    <property type="protein sequence ID" value="KAJ9639160.1"/>
    <property type="molecule type" value="Genomic_DNA"/>
</dbReference>
<evidence type="ECO:0000313" key="10">
    <source>
        <dbReference type="EMBL" id="KAJ9639160.1"/>
    </source>
</evidence>
<keyword evidence="3" id="KW-0677">Repeat</keyword>
<gene>
    <name evidence="10" type="ORF">H2204_004068</name>
</gene>
<protein>
    <recommendedName>
        <fullName evidence="9">C2H2-type domain-containing protein</fullName>
    </recommendedName>
</protein>
<dbReference type="InterPro" id="IPR036236">
    <property type="entry name" value="Znf_C2H2_sf"/>
</dbReference>
<dbReference type="InterPro" id="IPR051059">
    <property type="entry name" value="VerF-like"/>
</dbReference>
<dbReference type="GO" id="GO:0000785">
    <property type="term" value="C:chromatin"/>
    <property type="evidence" value="ECO:0007669"/>
    <property type="project" value="TreeGrafter"/>
</dbReference>
<dbReference type="InterPro" id="IPR013087">
    <property type="entry name" value="Znf_C2H2_type"/>
</dbReference>
<dbReference type="Gene3D" id="3.30.160.60">
    <property type="entry name" value="Classic Zinc Finger"/>
    <property type="match status" value="1"/>
</dbReference>
<reference evidence="10" key="1">
    <citation type="submission" date="2022-10" db="EMBL/GenBank/DDBJ databases">
        <title>Culturing micro-colonial fungi from biological soil crusts in the Mojave desert and describing Neophaeococcomyces mojavensis, and introducing the new genera and species Taxawa tesnikishii.</title>
        <authorList>
            <person name="Kurbessoian T."/>
            <person name="Stajich J.E."/>
        </authorList>
    </citation>
    <scope>NUCLEOTIDE SEQUENCE</scope>
    <source>
        <strain evidence="10">TK_35</strain>
    </source>
</reference>
<keyword evidence="6" id="KW-0539">Nucleus</keyword>
<dbReference type="InterPro" id="IPR007219">
    <property type="entry name" value="XnlR_reg_dom"/>
</dbReference>
<dbReference type="Pfam" id="PF04082">
    <property type="entry name" value="Fungal_trans"/>
    <property type="match status" value="1"/>
</dbReference>
<dbReference type="GO" id="GO:0000981">
    <property type="term" value="F:DNA-binding transcription factor activity, RNA polymerase II-specific"/>
    <property type="evidence" value="ECO:0007669"/>
    <property type="project" value="InterPro"/>
</dbReference>
<evidence type="ECO:0000256" key="4">
    <source>
        <dbReference type="ARBA" id="ARBA00022771"/>
    </source>
</evidence>
<evidence type="ECO:0000256" key="2">
    <source>
        <dbReference type="ARBA" id="ARBA00022723"/>
    </source>
</evidence>
<evidence type="ECO:0000256" key="6">
    <source>
        <dbReference type="ARBA" id="ARBA00023242"/>
    </source>
</evidence>
<evidence type="ECO:0000256" key="7">
    <source>
        <dbReference type="PROSITE-ProRule" id="PRU00042"/>
    </source>
</evidence>
<dbReference type="GO" id="GO:0000978">
    <property type="term" value="F:RNA polymerase II cis-regulatory region sequence-specific DNA binding"/>
    <property type="evidence" value="ECO:0007669"/>
    <property type="project" value="InterPro"/>
</dbReference>
<feature type="compositionally biased region" description="Polar residues" evidence="8">
    <location>
        <begin position="373"/>
        <end position="385"/>
    </location>
</feature>
<comment type="subcellular location">
    <subcellularLocation>
        <location evidence="1">Nucleus</location>
    </subcellularLocation>
</comment>
<dbReference type="GO" id="GO:0006351">
    <property type="term" value="P:DNA-templated transcription"/>
    <property type="evidence" value="ECO:0007669"/>
    <property type="project" value="InterPro"/>
</dbReference>
<dbReference type="AlphaFoldDB" id="A0AA38Y8R3"/>
<keyword evidence="2" id="KW-0479">Metal-binding</keyword>
<dbReference type="PANTHER" id="PTHR40626:SF10">
    <property type="entry name" value="C2H2-TYPE DOMAIN-CONTAINING PROTEIN"/>
    <property type="match status" value="1"/>
</dbReference>
<evidence type="ECO:0000256" key="8">
    <source>
        <dbReference type="SAM" id="MobiDB-lite"/>
    </source>
</evidence>